<organism evidence="11">
    <name type="scientific">Attheya septentrionalis</name>
    <dbReference type="NCBI Taxonomy" id="420275"/>
    <lineage>
        <taxon>Eukaryota</taxon>
        <taxon>Sar</taxon>
        <taxon>Stramenopiles</taxon>
        <taxon>Ochrophyta</taxon>
        <taxon>Bacillariophyta</taxon>
        <taxon>Coscinodiscophyceae</taxon>
        <taxon>Chaetocerotophycidae</taxon>
        <taxon>Chaetocerotales</taxon>
        <taxon>Attheyaceae</taxon>
        <taxon>Attheya</taxon>
    </lineage>
</organism>
<feature type="domain" description="Right handed beta helix" evidence="10">
    <location>
        <begin position="137"/>
        <end position="268"/>
    </location>
</feature>
<evidence type="ECO:0000259" key="10">
    <source>
        <dbReference type="Pfam" id="PF13229"/>
    </source>
</evidence>
<keyword evidence="4" id="KW-0964">Secreted</keyword>
<dbReference type="AlphaFoldDB" id="A0A7S2UCI9"/>
<dbReference type="Gene3D" id="2.160.20.10">
    <property type="entry name" value="Single-stranded right-handed beta-helix, Pectin lyase-like"/>
    <property type="match status" value="1"/>
</dbReference>
<dbReference type="NCBIfam" id="TIGR01376">
    <property type="entry name" value="POMP_repeat"/>
    <property type="match status" value="1"/>
</dbReference>
<keyword evidence="5 9" id="KW-0732">Signal</keyword>
<evidence type="ECO:0000256" key="1">
    <source>
        <dbReference type="ARBA" id="ARBA00004196"/>
    </source>
</evidence>
<keyword evidence="7" id="KW-0998">Cell outer membrane</keyword>
<evidence type="ECO:0000256" key="2">
    <source>
        <dbReference type="ARBA" id="ARBA00004442"/>
    </source>
</evidence>
<feature type="chain" id="PRO_5031346296" description="Right handed beta helix domain-containing protein" evidence="9">
    <location>
        <begin position="27"/>
        <end position="333"/>
    </location>
</feature>
<dbReference type="InterPro" id="IPR006626">
    <property type="entry name" value="PbH1"/>
</dbReference>
<feature type="region of interest" description="Disordered" evidence="8">
    <location>
        <begin position="277"/>
        <end position="306"/>
    </location>
</feature>
<protein>
    <recommendedName>
        <fullName evidence="10">Right handed beta helix domain-containing protein</fullName>
    </recommendedName>
</protein>
<evidence type="ECO:0000256" key="4">
    <source>
        <dbReference type="ARBA" id="ARBA00022525"/>
    </source>
</evidence>
<dbReference type="GO" id="GO:0005576">
    <property type="term" value="C:extracellular region"/>
    <property type="evidence" value="ECO:0007669"/>
    <property type="project" value="UniProtKB-SubCell"/>
</dbReference>
<sequence>MYTRSFSDFVLFLGLILGLFLMPTVADVSCPSLAAKVNEPCTNVNGWEEFLMAVEQNTTDNEVVFCPFDVTKGLDDRTAEIMYSTSVICPTGQCIINGPGKHFEVYAASTLQGFIFRGATTSSIWFLPDPGQSIICDCTFEFNDAGGIRGGGIRIGSNANVTVEHSVFTNNTAHEGGAIYITPKGFLTITNSDFQNNQAERGGAIYVSDEDSNLVANGNVFQNNNVESRDGTEPRGPAIYLEGSLDDYTTDYGNSGTDNGNCNGIYVDDNPCWPFLRSDSLNMPQTPTSGSPTGSPATTPTSGSPNHRSFSIVNSIIGFSALSFCFVGPHLDL</sequence>
<dbReference type="Pfam" id="PF13229">
    <property type="entry name" value="Beta_helix"/>
    <property type="match status" value="1"/>
</dbReference>
<dbReference type="SUPFAM" id="SSF51126">
    <property type="entry name" value="Pectin lyase-like"/>
    <property type="match status" value="1"/>
</dbReference>
<evidence type="ECO:0000256" key="5">
    <source>
        <dbReference type="ARBA" id="ARBA00022729"/>
    </source>
</evidence>
<evidence type="ECO:0000256" key="6">
    <source>
        <dbReference type="ARBA" id="ARBA00023136"/>
    </source>
</evidence>
<evidence type="ECO:0000256" key="8">
    <source>
        <dbReference type="SAM" id="MobiDB-lite"/>
    </source>
</evidence>
<accession>A0A7S2UCI9</accession>
<dbReference type="InterPro" id="IPR012334">
    <property type="entry name" value="Pectin_lyas_fold"/>
</dbReference>
<comment type="subcellular location">
    <subcellularLocation>
        <location evidence="1">Cell envelope</location>
    </subcellularLocation>
    <subcellularLocation>
        <location evidence="2">Cell outer membrane</location>
    </subcellularLocation>
    <subcellularLocation>
        <location evidence="3">Secreted</location>
    </subcellularLocation>
</comment>
<dbReference type="InterPro" id="IPR011050">
    <property type="entry name" value="Pectin_lyase_fold/virulence"/>
</dbReference>
<keyword evidence="6" id="KW-0472">Membrane</keyword>
<gene>
    <name evidence="11" type="ORF">ASEP1449_LOCUS7118</name>
</gene>
<evidence type="ECO:0000313" key="11">
    <source>
        <dbReference type="EMBL" id="CAD9815292.1"/>
    </source>
</evidence>
<feature type="compositionally biased region" description="Low complexity" evidence="8">
    <location>
        <begin position="286"/>
        <end position="305"/>
    </location>
</feature>
<evidence type="ECO:0000256" key="3">
    <source>
        <dbReference type="ARBA" id="ARBA00004613"/>
    </source>
</evidence>
<dbReference type="PANTHER" id="PTHR11319">
    <property type="entry name" value="G PROTEIN-COUPLED RECEPTOR-RELATED"/>
    <property type="match status" value="1"/>
</dbReference>
<dbReference type="EMBL" id="HBHQ01010568">
    <property type="protein sequence ID" value="CAD9815292.1"/>
    <property type="molecule type" value="Transcribed_RNA"/>
</dbReference>
<dbReference type="PANTHER" id="PTHR11319:SF35">
    <property type="entry name" value="OUTER MEMBRANE PROTEIN PMPC-RELATED"/>
    <property type="match status" value="1"/>
</dbReference>
<dbReference type="SMART" id="SM00710">
    <property type="entry name" value="PbH1"/>
    <property type="match status" value="4"/>
</dbReference>
<dbReference type="InterPro" id="IPR003368">
    <property type="entry name" value="POMP_repeat"/>
</dbReference>
<dbReference type="InterPro" id="IPR039448">
    <property type="entry name" value="Beta_helix"/>
</dbReference>
<feature type="signal peptide" evidence="9">
    <location>
        <begin position="1"/>
        <end position="26"/>
    </location>
</feature>
<evidence type="ECO:0000256" key="7">
    <source>
        <dbReference type="ARBA" id="ARBA00023237"/>
    </source>
</evidence>
<name>A0A7S2UCI9_9STRA</name>
<evidence type="ECO:0000256" key="9">
    <source>
        <dbReference type="SAM" id="SignalP"/>
    </source>
</evidence>
<reference evidence="11" key="1">
    <citation type="submission" date="2021-01" db="EMBL/GenBank/DDBJ databases">
        <authorList>
            <person name="Corre E."/>
            <person name="Pelletier E."/>
            <person name="Niang G."/>
            <person name="Scheremetjew M."/>
            <person name="Finn R."/>
            <person name="Kale V."/>
            <person name="Holt S."/>
            <person name="Cochrane G."/>
            <person name="Meng A."/>
            <person name="Brown T."/>
            <person name="Cohen L."/>
        </authorList>
    </citation>
    <scope>NUCLEOTIDE SEQUENCE</scope>
    <source>
        <strain evidence="11">CCMP2084</strain>
    </source>
</reference>
<proteinExistence type="predicted"/>